<keyword evidence="2" id="KW-1185">Reference proteome</keyword>
<evidence type="ECO:0000313" key="2">
    <source>
        <dbReference type="Proteomes" id="UP000800038"/>
    </source>
</evidence>
<gene>
    <name evidence="1" type="ORF">EJ02DRAFT_411304</name>
</gene>
<dbReference type="Proteomes" id="UP000800038">
    <property type="component" value="Unassembled WGS sequence"/>
</dbReference>
<reference evidence="1" key="1">
    <citation type="journal article" date="2020" name="Stud. Mycol.">
        <title>101 Dothideomycetes genomes: a test case for predicting lifestyles and emergence of pathogens.</title>
        <authorList>
            <person name="Haridas S."/>
            <person name="Albert R."/>
            <person name="Binder M."/>
            <person name="Bloem J."/>
            <person name="Labutti K."/>
            <person name="Salamov A."/>
            <person name="Andreopoulos B."/>
            <person name="Baker S."/>
            <person name="Barry K."/>
            <person name="Bills G."/>
            <person name="Bluhm B."/>
            <person name="Cannon C."/>
            <person name="Castanera R."/>
            <person name="Culley D."/>
            <person name="Daum C."/>
            <person name="Ezra D."/>
            <person name="Gonzalez J."/>
            <person name="Henrissat B."/>
            <person name="Kuo A."/>
            <person name="Liang C."/>
            <person name="Lipzen A."/>
            <person name="Lutzoni F."/>
            <person name="Magnuson J."/>
            <person name="Mondo S."/>
            <person name="Nolan M."/>
            <person name="Ohm R."/>
            <person name="Pangilinan J."/>
            <person name="Park H.-J."/>
            <person name="Ramirez L."/>
            <person name="Alfaro M."/>
            <person name="Sun H."/>
            <person name="Tritt A."/>
            <person name="Yoshinaga Y."/>
            <person name="Zwiers L.-H."/>
            <person name="Turgeon B."/>
            <person name="Goodwin S."/>
            <person name="Spatafora J."/>
            <person name="Crous P."/>
            <person name="Grigoriev I."/>
        </authorList>
    </citation>
    <scope>NUCLEOTIDE SEQUENCE</scope>
    <source>
        <strain evidence="1">CBS 161.51</strain>
    </source>
</reference>
<protein>
    <submittedName>
        <fullName evidence="1">Uncharacterized protein</fullName>
    </submittedName>
</protein>
<accession>A0A6A5SEV2</accession>
<dbReference type="OrthoDB" id="5337308at2759"/>
<dbReference type="AlphaFoldDB" id="A0A6A5SEV2"/>
<name>A0A6A5SEV2_9PLEO</name>
<proteinExistence type="predicted"/>
<dbReference type="EMBL" id="ML976119">
    <property type="protein sequence ID" value="KAF1937969.1"/>
    <property type="molecule type" value="Genomic_DNA"/>
</dbReference>
<evidence type="ECO:0000313" key="1">
    <source>
        <dbReference type="EMBL" id="KAF1937969.1"/>
    </source>
</evidence>
<sequence>MDNMASDEDRTKCTNKGAALMRCLAASDQTAGNLMGDKRIPPSAASQFHGDLKQELQNWYWRERNPTSGRRTAEWWQFPRAMQALGLNLTPTTQGGDNATHRVEHWDREMRDEKGNQVLAINQWYNVPGIERHEATRAHYDFGVNAKGGAIFGFFLESPQASARALWYGGSKEPDPADLPQLRAFSDVLWGYWSRDNADVKNIRYLLMVGICNDMTNQLIDECLCRKNAELREWPGTDFEADTEEGHALIGSPNGAVFAYFLMQHKAELGQKTISKVTVFRPETEDSVEFVDTSLVFHVIDSPEITADDKEKSVVKVKEIDMKL</sequence>
<organism evidence="1 2">
    <name type="scientific">Clathrospora elynae</name>
    <dbReference type="NCBI Taxonomy" id="706981"/>
    <lineage>
        <taxon>Eukaryota</taxon>
        <taxon>Fungi</taxon>
        <taxon>Dikarya</taxon>
        <taxon>Ascomycota</taxon>
        <taxon>Pezizomycotina</taxon>
        <taxon>Dothideomycetes</taxon>
        <taxon>Pleosporomycetidae</taxon>
        <taxon>Pleosporales</taxon>
        <taxon>Diademaceae</taxon>
        <taxon>Clathrospora</taxon>
    </lineage>
</organism>